<keyword evidence="1" id="KW-0472">Membrane</keyword>
<keyword evidence="1" id="KW-0812">Transmembrane</keyword>
<reference evidence="2" key="1">
    <citation type="submission" date="2018-05" db="EMBL/GenBank/DDBJ databases">
        <authorList>
            <person name="Lanie J.A."/>
            <person name="Ng W.-L."/>
            <person name="Kazmierczak K.M."/>
            <person name="Andrzejewski T.M."/>
            <person name="Davidsen T.M."/>
            <person name="Wayne K.J."/>
            <person name="Tettelin H."/>
            <person name="Glass J.I."/>
            <person name="Rusch D."/>
            <person name="Podicherti R."/>
            <person name="Tsui H.-C.T."/>
            <person name="Winkler M.E."/>
        </authorList>
    </citation>
    <scope>NUCLEOTIDE SEQUENCE</scope>
</reference>
<dbReference type="EMBL" id="UINC01008728">
    <property type="protein sequence ID" value="SVA39244.1"/>
    <property type="molecule type" value="Genomic_DNA"/>
</dbReference>
<keyword evidence="1" id="KW-1133">Transmembrane helix</keyword>
<dbReference type="AlphaFoldDB" id="A0A381VG95"/>
<protein>
    <submittedName>
        <fullName evidence="2">Uncharacterized protein</fullName>
    </submittedName>
</protein>
<feature type="transmembrane region" description="Helical" evidence="1">
    <location>
        <begin position="26"/>
        <end position="44"/>
    </location>
</feature>
<name>A0A381VG95_9ZZZZ</name>
<feature type="transmembrane region" description="Helical" evidence="1">
    <location>
        <begin position="81"/>
        <end position="99"/>
    </location>
</feature>
<organism evidence="2">
    <name type="scientific">marine metagenome</name>
    <dbReference type="NCBI Taxonomy" id="408172"/>
    <lineage>
        <taxon>unclassified sequences</taxon>
        <taxon>metagenomes</taxon>
        <taxon>ecological metagenomes</taxon>
    </lineage>
</organism>
<accession>A0A381VG95</accession>
<evidence type="ECO:0000256" key="1">
    <source>
        <dbReference type="SAM" id="Phobius"/>
    </source>
</evidence>
<proteinExistence type="predicted"/>
<evidence type="ECO:0000313" key="2">
    <source>
        <dbReference type="EMBL" id="SVA39244.1"/>
    </source>
</evidence>
<sequence>MVVKKDKLKKIKDSIGSHRKETSRQANLIFVVIGTATGFISDILQPLAAFSSYLFFASAVSSLCIYITLRVKQDLRSKIIPSFLISLSLMVVSGAMYLLHTDETKESGVLANALPGIKSLQSSMGLIQKDISEIKETAKRIEEFSARTEETVRIVEENTKETAEATKKIAGSIDAVFNELLKGGGIIKSPTKPEEFYANARMYEQKGDSGNARRSFAKFFQFDLDYVDPHLRYQKYLKVQEGREGAREIYFEMKEDSKSFITEFASILLFNRSKRIKKLQEFILKHPEFGPGYLELSKDFSKARLGEQTQRDKGNEKKYLEKFFQLHEEGKFLKYFMDKDMASKFINNAGIRMTALNIFDESILKNPIQLSANKNAAGWSFTATTIDAISELFYSFEGDDKFISTGFMDFLDPKTGKKMPNRQIRAPASFSKTKIYLKYRDLKGEVHGPFEIVFDQGLTLRDNKIASLKRSHNWTSYRYFGDVKGMYRDLFYFTTLQSHACGIEKAMYAWNDDKKLDQKLPIQECDPDNPGMVSGNVPSFFDAPPGTNFFAVQVFFKDGTKSKVRIHKKDFKKVEKGRNEQEKMYGICGTPDANGTNCILPEMSLCLDQMTADSEVAKGRKEQEMQYGICGTPGAHEQHCTPPEKSLCLEQQASVSKNEGEYSSICYGFLYEIWDTKLTDKGNTSKQTKLINNNFINLQSLSNTMMTDAVGAGDPGGVWGSVFDHARQAARYICPMEGMDDDTCEQVGGVTKEEHQKILSGCLKYFNKLLAAK</sequence>
<feature type="transmembrane region" description="Helical" evidence="1">
    <location>
        <begin position="50"/>
        <end position="69"/>
    </location>
</feature>
<gene>
    <name evidence="2" type="ORF">METZ01_LOCUS92098</name>
</gene>